<evidence type="ECO:0000256" key="1">
    <source>
        <dbReference type="ARBA" id="ARBA00004828"/>
    </source>
</evidence>
<feature type="site" description="Transition state stabilizer" evidence="8">
    <location>
        <position position="242"/>
    </location>
</feature>
<keyword evidence="10" id="KW-0150">Chloroplast</keyword>
<evidence type="ECO:0000256" key="7">
    <source>
        <dbReference type="ARBA" id="ARBA00022840"/>
    </source>
</evidence>
<dbReference type="GO" id="GO:0009507">
    <property type="term" value="C:chloroplast"/>
    <property type="evidence" value="ECO:0007669"/>
    <property type="project" value="UniProtKB-SubCell"/>
</dbReference>
<keyword evidence="10" id="KW-0934">Plastid</keyword>
<dbReference type="CDD" id="cd04250">
    <property type="entry name" value="AAK_NAGK-C"/>
    <property type="match status" value="1"/>
</dbReference>
<feature type="domain" description="Aspartate/glutamate/uridylate kinase" evidence="9">
    <location>
        <begin position="25"/>
        <end position="261"/>
    </location>
</feature>
<dbReference type="InterPro" id="IPR037528">
    <property type="entry name" value="ArgB"/>
</dbReference>
<comment type="subcellular location">
    <subcellularLocation>
        <location evidence="8">Plastid</location>
        <location evidence="8">Chloroplast</location>
    </subcellularLocation>
</comment>
<evidence type="ECO:0000256" key="6">
    <source>
        <dbReference type="ARBA" id="ARBA00022777"/>
    </source>
</evidence>
<dbReference type="EC" id="2.7.2.8" evidence="8"/>
<accession>A0A6M3WX00</accession>
<feature type="site" description="Transition state stabilizer" evidence="8">
    <location>
        <position position="29"/>
    </location>
</feature>
<dbReference type="UniPathway" id="UPA00068">
    <property type="reaction ID" value="UER00107"/>
</dbReference>
<dbReference type="PIRSF" id="PIRSF000728">
    <property type="entry name" value="NAGK"/>
    <property type="match status" value="1"/>
</dbReference>
<keyword evidence="6 8" id="KW-0418">Kinase</keyword>
<dbReference type="InterPro" id="IPR041727">
    <property type="entry name" value="NAGK-C"/>
</dbReference>
<dbReference type="EMBL" id="MT117916">
    <property type="protein sequence ID" value="QJH88357.1"/>
    <property type="molecule type" value="Genomic_DNA"/>
</dbReference>
<keyword evidence="3 8" id="KW-0028">Amino-acid biosynthesis</keyword>
<dbReference type="InterPro" id="IPR036393">
    <property type="entry name" value="AceGlu_kinase-like_sf"/>
</dbReference>
<comment type="pathway">
    <text evidence="1 8">Amino-acid biosynthesis; L-arginine biosynthesis; N(2)-acetyl-L-ornithine from L-glutamate: step 2/4.</text>
</comment>
<comment type="function">
    <text evidence="8">Catalyzes the ATP-dependent phosphorylation of N-acetyl-L-glutamate.</text>
</comment>
<evidence type="ECO:0000256" key="2">
    <source>
        <dbReference type="ARBA" id="ARBA00022571"/>
    </source>
</evidence>
<sequence>MLTDVNRVQVLSEALPFIQKFAGRTIVIKYGGAVMSNDLLKHKFIEDILFLSYIGIKPILVHGGGPMINMWLKKVNIKSHFYNGVRFTDKETMDIVEMVLVGKINKELVVLLNQKKGSAVGLSGKDGNLIIASHLFNNDKNLVGSVKKVNIKILKLLLDSGYIPVISSVAANEQGQSYNINADTVAGAIAESLKAEKLILLTDTQGIMNNVLDSKTLFKHLTISQAKNLIDKNIIVGGMIPKVECCINALKGNVKSAHIIDGRVKHSLLLEILTSEGIGSMLTL</sequence>
<dbReference type="NCBIfam" id="TIGR00761">
    <property type="entry name" value="argB"/>
    <property type="match status" value="1"/>
</dbReference>
<keyword evidence="2 8" id="KW-0055">Arginine biosynthesis</keyword>
<feature type="binding site" evidence="8">
    <location>
        <begin position="64"/>
        <end position="65"/>
    </location>
    <ligand>
        <name>substrate</name>
    </ligand>
</feature>
<evidence type="ECO:0000256" key="8">
    <source>
        <dbReference type="HAMAP-Rule" id="MF_00082"/>
    </source>
</evidence>
<evidence type="ECO:0000256" key="4">
    <source>
        <dbReference type="ARBA" id="ARBA00022679"/>
    </source>
</evidence>
<keyword evidence="7 8" id="KW-0067">ATP-binding</keyword>
<dbReference type="PRINTS" id="PR00474">
    <property type="entry name" value="GLU5KINASE"/>
</dbReference>
<comment type="catalytic activity">
    <reaction evidence="8">
        <text>N-acetyl-L-glutamate + ATP = N-acetyl-L-glutamyl 5-phosphate + ADP</text>
        <dbReference type="Rhea" id="RHEA:14629"/>
        <dbReference type="ChEBI" id="CHEBI:30616"/>
        <dbReference type="ChEBI" id="CHEBI:44337"/>
        <dbReference type="ChEBI" id="CHEBI:57936"/>
        <dbReference type="ChEBI" id="CHEBI:456216"/>
        <dbReference type="EC" id="2.7.2.8"/>
    </reaction>
</comment>
<keyword evidence="4 8" id="KW-0808">Transferase</keyword>
<proteinExistence type="inferred from homology"/>
<dbReference type="Gene3D" id="3.40.1160.10">
    <property type="entry name" value="Acetylglutamate kinase-like"/>
    <property type="match status" value="1"/>
</dbReference>
<dbReference type="FunFam" id="3.40.1160.10:FF:000004">
    <property type="entry name" value="Acetylglutamate kinase"/>
    <property type="match status" value="1"/>
</dbReference>
<dbReference type="GO" id="GO:0003991">
    <property type="term" value="F:acetylglutamate kinase activity"/>
    <property type="evidence" value="ECO:0007669"/>
    <property type="project" value="UniProtKB-UniRule"/>
</dbReference>
<dbReference type="AlphaFoldDB" id="A0A6M3WX00"/>
<evidence type="ECO:0000256" key="3">
    <source>
        <dbReference type="ARBA" id="ARBA00022605"/>
    </source>
</evidence>
<evidence type="ECO:0000256" key="5">
    <source>
        <dbReference type="ARBA" id="ARBA00022741"/>
    </source>
</evidence>
<dbReference type="PANTHER" id="PTHR23342:SF0">
    <property type="entry name" value="N-ACETYLGLUTAMATE SYNTHASE, MITOCHONDRIAL"/>
    <property type="match status" value="1"/>
</dbReference>
<evidence type="ECO:0000313" key="10">
    <source>
        <dbReference type="EMBL" id="QJH88357.1"/>
    </source>
</evidence>
<dbReference type="Pfam" id="PF00696">
    <property type="entry name" value="AA_kinase"/>
    <property type="match status" value="1"/>
</dbReference>
<keyword evidence="5 8" id="KW-0547">Nucleotide-binding</keyword>
<evidence type="ECO:0000259" key="9">
    <source>
        <dbReference type="Pfam" id="PF00696"/>
    </source>
</evidence>
<dbReference type="InterPro" id="IPR004662">
    <property type="entry name" value="AcgluKinase_fam"/>
</dbReference>
<name>A0A6M3WX00_PTELU</name>
<dbReference type="SUPFAM" id="SSF53633">
    <property type="entry name" value="Carbamate kinase-like"/>
    <property type="match status" value="1"/>
</dbReference>
<gene>
    <name evidence="8 10" type="primary">argB</name>
</gene>
<dbReference type="GO" id="GO:0005524">
    <property type="term" value="F:ATP binding"/>
    <property type="evidence" value="ECO:0007669"/>
    <property type="project" value="UniProtKB-UniRule"/>
</dbReference>
<dbReference type="InterPro" id="IPR001057">
    <property type="entry name" value="Glu/AcGlu_kinase"/>
</dbReference>
<reference evidence="10" key="1">
    <citation type="journal article" date="2020" name="J. Phycol.">
        <title>The Organelle Genomes in the Photosynthetic Red Algal Parasite Pterocladiophila hemisphaerica (Florideophyceae, Rhodophyta) Have Elevated Substitution Rates and Extreme Gene Loss in the Plastid Genome.</title>
        <authorList>
            <person name="Preuss M."/>
            <person name="Verbruggen H."/>
            <person name="Zuccarello G.C."/>
        </authorList>
    </citation>
    <scope>NUCLEOTIDE SEQUENCE</scope>
</reference>
<dbReference type="PANTHER" id="PTHR23342">
    <property type="entry name" value="N-ACETYLGLUTAMATE SYNTHASE"/>
    <property type="match status" value="1"/>
</dbReference>
<feature type="binding site" evidence="8">
    <location>
        <position position="179"/>
    </location>
    <ligand>
        <name>substrate</name>
    </ligand>
</feature>
<feature type="binding site" evidence="8">
    <location>
        <position position="86"/>
    </location>
    <ligand>
        <name>substrate</name>
    </ligand>
</feature>
<comment type="similarity">
    <text evidence="8">Belongs to the acetylglutamate kinase family. ArgB subfamily.</text>
</comment>
<protein>
    <recommendedName>
        <fullName evidence="8">Acetylglutamate kinase</fullName>
        <ecNumber evidence="8">2.7.2.8</ecNumber>
    </recommendedName>
    <alternativeName>
        <fullName evidence="8">N-acetyl-L-glutamate 5-phosphotransferase</fullName>
    </alternativeName>
    <alternativeName>
        <fullName evidence="8">NAG kinase</fullName>
        <shortName evidence="8">NAGK</shortName>
    </alternativeName>
</protein>
<organism evidence="10">
    <name type="scientific">Pterocladia lucida</name>
    <name type="common">Red seaweed</name>
    <name type="synonym">Fucus lucidus</name>
    <dbReference type="NCBI Taxonomy" id="31408"/>
    <lineage>
        <taxon>Eukaryota</taxon>
        <taxon>Rhodophyta</taxon>
        <taxon>Florideophyceae</taxon>
        <taxon>Rhodymeniophycidae</taxon>
        <taxon>Gelidiales</taxon>
        <taxon>Pterocladiaceae</taxon>
        <taxon>Pterocladia</taxon>
    </lineage>
</organism>
<dbReference type="HAMAP" id="MF_00082">
    <property type="entry name" value="ArgB"/>
    <property type="match status" value="1"/>
</dbReference>
<dbReference type="GO" id="GO:0042450">
    <property type="term" value="P:L-arginine biosynthetic process via ornithine"/>
    <property type="evidence" value="ECO:0007669"/>
    <property type="project" value="UniProtKB-UniRule"/>
</dbReference>
<geneLocation type="chloroplast" evidence="10"/>
<dbReference type="InterPro" id="IPR001048">
    <property type="entry name" value="Asp/Glu/Uridylate_kinase"/>
</dbReference>